<dbReference type="NCBIfam" id="NF037970">
    <property type="entry name" value="vanZ_1"/>
    <property type="match status" value="1"/>
</dbReference>
<protein>
    <submittedName>
        <fullName evidence="3">Antibiotic resistance protein VanZ</fullName>
    </submittedName>
</protein>
<evidence type="ECO:0000313" key="3">
    <source>
        <dbReference type="EMBL" id="KTG26707.1"/>
    </source>
</evidence>
<reference evidence="3 4" key="1">
    <citation type="submission" date="2015-12" db="EMBL/GenBank/DDBJ databases">
        <title>Haloferax profundi sp. nov. isolated from the Discovery deep brine-seawater interface in the Red Sea.</title>
        <authorList>
            <person name="Zhang G."/>
            <person name="Stingl U."/>
            <person name="Rashid M."/>
        </authorList>
    </citation>
    <scope>NUCLEOTIDE SEQUENCE [LARGE SCALE GENOMIC DNA]</scope>
    <source>
        <strain evidence="3 4">SB29</strain>
    </source>
</reference>
<feature type="transmembrane region" description="Helical" evidence="1">
    <location>
        <begin position="51"/>
        <end position="68"/>
    </location>
</feature>
<dbReference type="PANTHER" id="PTHR28008">
    <property type="entry name" value="DOMAIN PROTEIN, PUTATIVE (AFU_ORTHOLOGUE AFUA_3G10980)-RELATED"/>
    <property type="match status" value="1"/>
</dbReference>
<dbReference type="Pfam" id="PF04892">
    <property type="entry name" value="VanZ"/>
    <property type="match status" value="1"/>
</dbReference>
<dbReference type="EMBL" id="LOPV01000216">
    <property type="protein sequence ID" value="KTG26707.1"/>
    <property type="molecule type" value="Genomic_DNA"/>
</dbReference>
<keyword evidence="1" id="KW-0472">Membrane</keyword>
<name>A0A0W1SKB0_9EURY</name>
<feature type="transmembrane region" description="Helical" evidence="1">
    <location>
        <begin position="103"/>
        <end position="124"/>
    </location>
</feature>
<keyword evidence="1" id="KW-1133">Transmembrane helix</keyword>
<organism evidence="3 4">
    <name type="scientific">Haloferax profundi</name>
    <dbReference type="NCBI Taxonomy" id="1544718"/>
    <lineage>
        <taxon>Archaea</taxon>
        <taxon>Methanobacteriati</taxon>
        <taxon>Methanobacteriota</taxon>
        <taxon>Stenosarchaea group</taxon>
        <taxon>Halobacteria</taxon>
        <taxon>Halobacteriales</taxon>
        <taxon>Haloferacaceae</taxon>
        <taxon>Haloferax</taxon>
    </lineage>
</organism>
<evidence type="ECO:0000256" key="1">
    <source>
        <dbReference type="SAM" id="Phobius"/>
    </source>
</evidence>
<dbReference type="Proteomes" id="UP000053157">
    <property type="component" value="Unassembled WGS sequence"/>
</dbReference>
<feature type="domain" description="VanZ-like" evidence="2">
    <location>
        <begin position="59"/>
        <end position="124"/>
    </location>
</feature>
<dbReference type="PANTHER" id="PTHR28008:SF1">
    <property type="entry name" value="DOMAIN PROTEIN, PUTATIVE (AFU_ORTHOLOGUE AFUA_3G10980)-RELATED"/>
    <property type="match status" value="1"/>
</dbReference>
<keyword evidence="1" id="KW-0812">Transmembrane</keyword>
<dbReference type="RefSeq" id="WP_058572453.1">
    <property type="nucleotide sequence ID" value="NZ_LOPV01000216.1"/>
</dbReference>
<sequence length="131" mass="13497">MTLTSRLRDNPRATLVVVGYALAVLVASVIPTPPGGLTPNGPLGLVGLDKWVHGVGYAVLGFGLAHASRARRATAIGHVVVVAGAYGAGIELVQALLPYRSFSIADMGANVLGAVVGGLLWYVINRLQTGR</sequence>
<feature type="transmembrane region" description="Helical" evidence="1">
    <location>
        <begin position="12"/>
        <end position="31"/>
    </location>
</feature>
<feature type="transmembrane region" description="Helical" evidence="1">
    <location>
        <begin position="75"/>
        <end position="97"/>
    </location>
</feature>
<evidence type="ECO:0000259" key="2">
    <source>
        <dbReference type="Pfam" id="PF04892"/>
    </source>
</evidence>
<proteinExistence type="predicted"/>
<evidence type="ECO:0000313" key="4">
    <source>
        <dbReference type="Proteomes" id="UP000053157"/>
    </source>
</evidence>
<gene>
    <name evidence="3" type="ORF">AUR66_00040</name>
</gene>
<comment type="caution">
    <text evidence="3">The sequence shown here is derived from an EMBL/GenBank/DDBJ whole genome shotgun (WGS) entry which is preliminary data.</text>
</comment>
<dbReference type="InterPro" id="IPR006976">
    <property type="entry name" value="VanZ-like"/>
</dbReference>
<accession>A0A0W1SKB0</accession>
<dbReference type="AlphaFoldDB" id="A0A0W1SKB0"/>
<keyword evidence="4" id="KW-1185">Reference proteome</keyword>